<gene>
    <name evidence="2" type="ORF">B0J11DRAFT_611710</name>
</gene>
<feature type="region of interest" description="Disordered" evidence="1">
    <location>
        <begin position="169"/>
        <end position="188"/>
    </location>
</feature>
<dbReference type="Proteomes" id="UP000700596">
    <property type="component" value="Unassembled WGS sequence"/>
</dbReference>
<name>A0A9P9EFX5_9PLEO</name>
<reference evidence="2" key="1">
    <citation type="journal article" date="2021" name="Nat. Commun.">
        <title>Genetic determinants of endophytism in the Arabidopsis root mycobiome.</title>
        <authorList>
            <person name="Mesny F."/>
            <person name="Miyauchi S."/>
            <person name="Thiergart T."/>
            <person name="Pickel B."/>
            <person name="Atanasova L."/>
            <person name="Karlsson M."/>
            <person name="Huettel B."/>
            <person name="Barry K.W."/>
            <person name="Haridas S."/>
            <person name="Chen C."/>
            <person name="Bauer D."/>
            <person name="Andreopoulos W."/>
            <person name="Pangilinan J."/>
            <person name="LaButti K."/>
            <person name="Riley R."/>
            <person name="Lipzen A."/>
            <person name="Clum A."/>
            <person name="Drula E."/>
            <person name="Henrissat B."/>
            <person name="Kohler A."/>
            <person name="Grigoriev I.V."/>
            <person name="Martin F.M."/>
            <person name="Hacquard S."/>
        </authorList>
    </citation>
    <scope>NUCLEOTIDE SEQUENCE</scope>
    <source>
        <strain evidence="2">MPI-CAGE-CH-0243</strain>
    </source>
</reference>
<proteinExistence type="predicted"/>
<evidence type="ECO:0000256" key="1">
    <source>
        <dbReference type="SAM" id="MobiDB-lite"/>
    </source>
</evidence>
<dbReference type="AlphaFoldDB" id="A0A9P9EFX5"/>
<evidence type="ECO:0000313" key="3">
    <source>
        <dbReference type="Proteomes" id="UP000700596"/>
    </source>
</evidence>
<protein>
    <submittedName>
        <fullName evidence="2">Uncharacterized protein</fullName>
    </submittedName>
</protein>
<dbReference type="EMBL" id="JAGMWT010000002">
    <property type="protein sequence ID" value="KAH7135851.1"/>
    <property type="molecule type" value="Genomic_DNA"/>
</dbReference>
<comment type="caution">
    <text evidence="2">The sequence shown here is derived from an EMBL/GenBank/DDBJ whole genome shotgun (WGS) entry which is preliminary data.</text>
</comment>
<accession>A0A9P9EFX5</accession>
<sequence length="224" mass="25775">MQTYSYRRLTRPKSEPNLQYLNLISYTISTPSTIQSPVSTRPHIQSTATVFCNTFNDIQVPSSPTFYKQNKRPHKPKPQEVIELRAVRRTIPQTYSFRYRFGERIGKRPLGPRSMQGAKDHVTEGALAFDETNKTTELTRRELTQRDTKSELREFDASDEEHEICKKENIIADEEKDSPVNEQPTVLSKDKSVYTSRFQEDFSVSGQFTKEGENMGLIIDGTNS</sequence>
<evidence type="ECO:0000313" key="2">
    <source>
        <dbReference type="EMBL" id="KAH7135851.1"/>
    </source>
</evidence>
<organism evidence="2 3">
    <name type="scientific">Dendryphion nanum</name>
    <dbReference type="NCBI Taxonomy" id="256645"/>
    <lineage>
        <taxon>Eukaryota</taxon>
        <taxon>Fungi</taxon>
        <taxon>Dikarya</taxon>
        <taxon>Ascomycota</taxon>
        <taxon>Pezizomycotina</taxon>
        <taxon>Dothideomycetes</taxon>
        <taxon>Pleosporomycetidae</taxon>
        <taxon>Pleosporales</taxon>
        <taxon>Torulaceae</taxon>
        <taxon>Dendryphion</taxon>
    </lineage>
</organism>
<keyword evidence="3" id="KW-1185">Reference proteome</keyword>